<dbReference type="AlphaFoldDB" id="A0AA46TLK0"/>
<dbReference type="InterPro" id="IPR011041">
    <property type="entry name" value="Quinoprot_gluc/sorb_DH_b-prop"/>
</dbReference>
<reference evidence="3" key="1">
    <citation type="submission" date="2022-01" db="EMBL/GenBank/DDBJ databases">
        <title>Nocardioidaceae gen. sp. A5X3R13.</title>
        <authorList>
            <person name="Lopez Marin M.A."/>
            <person name="Uhlik O."/>
        </authorList>
    </citation>
    <scope>NUCLEOTIDE SEQUENCE</scope>
    <source>
        <strain evidence="3">A5X3R13</strain>
    </source>
</reference>
<dbReference type="Gene3D" id="3.40.50.880">
    <property type="match status" value="1"/>
</dbReference>
<dbReference type="Pfam" id="PF07995">
    <property type="entry name" value="GSDH"/>
    <property type="match status" value="1"/>
</dbReference>
<dbReference type="PANTHER" id="PTHR40469">
    <property type="entry name" value="SECRETED GLYCOSYL HYDROLASE"/>
    <property type="match status" value="1"/>
</dbReference>
<dbReference type="InterPro" id="IPR029062">
    <property type="entry name" value="Class_I_gatase-like"/>
</dbReference>
<protein>
    <submittedName>
        <fullName evidence="3">ThuA domain-containing protein</fullName>
    </submittedName>
</protein>
<gene>
    <name evidence="3" type="ORF">L0C25_10540</name>
</gene>
<feature type="domain" description="PKD" evidence="2">
    <location>
        <begin position="822"/>
        <end position="878"/>
    </location>
</feature>
<dbReference type="Pfam" id="PF06439">
    <property type="entry name" value="3keto-disac_hyd"/>
    <property type="match status" value="1"/>
</dbReference>
<dbReference type="SMART" id="SM00089">
    <property type="entry name" value="PKD"/>
    <property type="match status" value="1"/>
</dbReference>
<dbReference type="GO" id="GO:0016787">
    <property type="term" value="F:hydrolase activity"/>
    <property type="evidence" value="ECO:0007669"/>
    <property type="project" value="InterPro"/>
</dbReference>
<dbReference type="Pfam" id="PF06283">
    <property type="entry name" value="ThuA"/>
    <property type="match status" value="1"/>
</dbReference>
<dbReference type="EMBL" id="CP094970">
    <property type="protein sequence ID" value="UYM07480.1"/>
    <property type="molecule type" value="Genomic_DNA"/>
</dbReference>
<evidence type="ECO:0000313" key="4">
    <source>
        <dbReference type="Proteomes" id="UP001164390"/>
    </source>
</evidence>
<dbReference type="InterPro" id="IPR000601">
    <property type="entry name" value="PKD_dom"/>
</dbReference>
<proteinExistence type="predicted"/>
<evidence type="ECO:0000259" key="2">
    <source>
        <dbReference type="PROSITE" id="PS50093"/>
    </source>
</evidence>
<evidence type="ECO:0000313" key="3">
    <source>
        <dbReference type="EMBL" id="UYM07480.1"/>
    </source>
</evidence>
<dbReference type="Gene3D" id="2.60.40.10">
    <property type="entry name" value="Immunoglobulins"/>
    <property type="match status" value="1"/>
</dbReference>
<dbReference type="Pfam" id="PF18911">
    <property type="entry name" value="PKD_4"/>
    <property type="match status" value="1"/>
</dbReference>
<dbReference type="InterPro" id="IPR022409">
    <property type="entry name" value="PKD/Chitinase_dom"/>
</dbReference>
<dbReference type="PANTHER" id="PTHR40469:SF2">
    <property type="entry name" value="GALACTOSE-BINDING DOMAIN-LIKE SUPERFAMILY PROTEIN"/>
    <property type="match status" value="1"/>
</dbReference>
<dbReference type="InterPro" id="IPR035986">
    <property type="entry name" value="PKD_dom_sf"/>
</dbReference>
<dbReference type="RefSeq" id="WP_271636455.1">
    <property type="nucleotide sequence ID" value="NZ_CP094970.1"/>
</dbReference>
<dbReference type="Gene3D" id="2.120.10.30">
    <property type="entry name" value="TolB, C-terminal domain"/>
    <property type="match status" value="1"/>
</dbReference>
<dbReference type="SUPFAM" id="SSF52317">
    <property type="entry name" value="Class I glutamine amidotransferase-like"/>
    <property type="match status" value="1"/>
</dbReference>
<dbReference type="InterPro" id="IPR013783">
    <property type="entry name" value="Ig-like_fold"/>
</dbReference>
<dbReference type="InterPro" id="IPR011042">
    <property type="entry name" value="6-blade_b-propeller_TolB-like"/>
</dbReference>
<accession>A0AA46TLK0</accession>
<dbReference type="Gene3D" id="2.60.120.560">
    <property type="entry name" value="Exo-inulinase, domain 1"/>
    <property type="match status" value="1"/>
</dbReference>
<dbReference type="SUPFAM" id="SSF50952">
    <property type="entry name" value="Soluble quinoprotein glucose dehydrogenase"/>
    <property type="match status" value="1"/>
</dbReference>
<dbReference type="InterPro" id="IPR010496">
    <property type="entry name" value="AL/BT2_dom"/>
</dbReference>
<dbReference type="KEGG" id="sgrg:L0C25_10540"/>
<dbReference type="InterPro" id="IPR012938">
    <property type="entry name" value="Glc/Sorbosone_DH"/>
</dbReference>
<dbReference type="GO" id="GO:0005975">
    <property type="term" value="P:carbohydrate metabolic process"/>
    <property type="evidence" value="ECO:0007669"/>
    <property type="project" value="UniProtKB-ARBA"/>
</dbReference>
<dbReference type="CDD" id="cd00146">
    <property type="entry name" value="PKD"/>
    <property type="match status" value="1"/>
</dbReference>
<organism evidence="3 4">
    <name type="scientific">Solicola gregarius</name>
    <dbReference type="NCBI Taxonomy" id="2908642"/>
    <lineage>
        <taxon>Bacteria</taxon>
        <taxon>Bacillati</taxon>
        <taxon>Actinomycetota</taxon>
        <taxon>Actinomycetes</taxon>
        <taxon>Propionibacteriales</taxon>
        <taxon>Nocardioidaceae</taxon>
        <taxon>Solicola</taxon>
    </lineage>
</organism>
<dbReference type="Proteomes" id="UP001164390">
    <property type="component" value="Chromosome"/>
</dbReference>
<feature type="region of interest" description="Disordered" evidence="1">
    <location>
        <begin position="796"/>
        <end position="817"/>
    </location>
</feature>
<dbReference type="SUPFAM" id="SSF49299">
    <property type="entry name" value="PKD domain"/>
    <property type="match status" value="1"/>
</dbReference>
<evidence type="ECO:0000256" key="1">
    <source>
        <dbReference type="SAM" id="MobiDB-lite"/>
    </source>
</evidence>
<dbReference type="InterPro" id="IPR029010">
    <property type="entry name" value="ThuA-like"/>
</dbReference>
<dbReference type="PROSITE" id="PS50093">
    <property type="entry name" value="PKD"/>
    <property type="match status" value="1"/>
</dbReference>
<sequence length="1182" mass="127834">MVGTIALSLTAPTGASAPPPANAANQPATAAAAAPAAKPKVLVFHGPAPRQDDAVKRATKTIRELGAENGFRVEVSIDPAVFASPGRFRSIVFLASEGSELNAAQTKNLQRYVRAGGGFLGIHDAAKVKPGSDWFTGLIGARPTDSPFKAQQATVDVLDRQHPATRDLPLTFEHTGRWPNWEQNPTGKVHTVAQVEERTYQPGDSGNGPFHPMSWCRDYQGGRSFYTGMGATAGAYGDDQFRKHLLGAIQWTSGMVRGDCQATIASNYKVEKLTAQNKEGELDQIGEPHGLTVAPGGDIFYVGKAACPSGPIVEWDNPDVGLGCGTIHRYDPESGDVKLLTTLDVMGNRGSGDELVKNEEGLLGIVADPDFAENNYLYVYWMPHESIDRDKRTGERTISRFTYDPEKNTIDQSTRKDLLHWTAQIHSCCHAGGGMAFDDEGNLYVGSGDNNSSGGSDGYSGNNWTEDYKGISFQDARRTSGNTNSLNGKIIRIHPEDDGTYSVPAGNLFTGDEGGGDKARPEIYVMGVRNIARLQIDSETDWLTAGWVGPDASEPSPKWGPAKYETATVITSAGNQGWPYCMGNRQPYRDRSNEDATKPAGWYDCDNLKNTSPRNTGLTDIPDARTNSIWYSPQGGGVTYPKRPNGIPTYKIEDETYTEPYLKGGGQAVMSGPTFHQSEVDEGSKVSWPKYWEDKWLIGDQSNANNRIAATMDPGTVPQQGPPAFAEDLRSIIPPGTDDDQLMSWMDAKFGSDGALYMLDYGGGFFSLHENQKLIRISYHGGPATPAPTKAGLVPGEAPSSEAAGVTAKPTSQGTPTRIKFSGQQAGGVKWNWNFGDGTTSKAMSPAHTYTKGGSFTAKLTVTYADGEKATVEQEVKVSCPAPDARPTVRFLGSDTGVANDSVGGGCTVNDVIDDEGTWGSHDAFVTYVKDVAQRMADDGPLNDNEQYAIERAAASSDVGEAAPYTPIFDGTAASLKGWKQAPSGKFTRTKQGNIRSSGGLGMLWYTKPYGDFSLRLQFRDMAPEGYRANSGVFVRFPDIRTPVEDRPEGSCGTVGSAKDSPAWVAIYCGQEIQIFDGPQSDEGEQQKTGSVYNFDSIDIDGAQPTDKKVWNDYEIRVVGQKYTIIRNGVVINRFTNAPGKESSREGDPPTDLRQFASGYVGLQNHSDNDLIEFRNIRVQRR</sequence>
<name>A0AA46TLK0_9ACTN</name>
<keyword evidence="4" id="KW-1185">Reference proteome</keyword>